<evidence type="ECO:0000256" key="6">
    <source>
        <dbReference type="ARBA" id="ARBA00035292"/>
    </source>
</evidence>
<dbReference type="Proteomes" id="UP000651156">
    <property type="component" value="Unassembled WGS sequence"/>
</dbReference>
<dbReference type="InterPro" id="IPR009027">
    <property type="entry name" value="Ribosomal_bL9/RNase_H1_N"/>
</dbReference>
<dbReference type="InterPro" id="IPR000244">
    <property type="entry name" value="Ribosomal_bL9"/>
</dbReference>
<keyword evidence="3 7" id="KW-0694">RNA-binding</keyword>
<evidence type="ECO:0000256" key="1">
    <source>
        <dbReference type="ARBA" id="ARBA00010605"/>
    </source>
</evidence>
<evidence type="ECO:0000256" key="3">
    <source>
        <dbReference type="ARBA" id="ARBA00022884"/>
    </source>
</evidence>
<dbReference type="NCBIfam" id="TIGR00158">
    <property type="entry name" value="L9"/>
    <property type="match status" value="1"/>
</dbReference>
<evidence type="ECO:0000256" key="7">
    <source>
        <dbReference type="HAMAP-Rule" id="MF_00503"/>
    </source>
</evidence>
<keyword evidence="8" id="KW-0175">Coiled coil</keyword>
<comment type="function">
    <text evidence="7">Binds to the 23S rRNA.</text>
</comment>
<evidence type="ECO:0000256" key="2">
    <source>
        <dbReference type="ARBA" id="ARBA00022730"/>
    </source>
</evidence>
<dbReference type="Pfam" id="PF01281">
    <property type="entry name" value="Ribosomal_L9_N"/>
    <property type="match status" value="1"/>
</dbReference>
<dbReference type="InterPro" id="IPR020069">
    <property type="entry name" value="Ribosomal_bL9_C"/>
</dbReference>
<dbReference type="PANTHER" id="PTHR21368">
    <property type="entry name" value="50S RIBOSOMAL PROTEIN L9"/>
    <property type="match status" value="1"/>
</dbReference>
<dbReference type="RefSeq" id="WP_193931068.1">
    <property type="nucleotide sequence ID" value="NZ_CAWPMZ010000150.1"/>
</dbReference>
<evidence type="ECO:0000313" key="11">
    <source>
        <dbReference type="Proteomes" id="UP000651156"/>
    </source>
</evidence>
<accession>A0ABR9UP87</accession>
<dbReference type="InterPro" id="IPR036935">
    <property type="entry name" value="Ribosomal_bL9_N_sf"/>
</dbReference>
<dbReference type="SUPFAM" id="SSF55658">
    <property type="entry name" value="L9 N-domain-like"/>
    <property type="match status" value="1"/>
</dbReference>
<feature type="coiled-coil region" evidence="8">
    <location>
        <begin position="48"/>
        <end position="75"/>
    </location>
</feature>
<feature type="domain" description="Ribosomal protein L9" evidence="9">
    <location>
        <begin position="17"/>
        <end position="44"/>
    </location>
</feature>
<proteinExistence type="inferred from homology"/>
<dbReference type="Gene3D" id="3.10.430.100">
    <property type="entry name" value="Ribosomal protein L9, C-terminal domain"/>
    <property type="match status" value="1"/>
</dbReference>
<dbReference type="InterPro" id="IPR020594">
    <property type="entry name" value="Ribosomal_bL9_bac/chp"/>
</dbReference>
<organism evidence="10 11">
    <name type="scientific">Gloeocapsopsis crepidinum LEGE 06123</name>
    <dbReference type="NCBI Taxonomy" id="588587"/>
    <lineage>
        <taxon>Bacteria</taxon>
        <taxon>Bacillati</taxon>
        <taxon>Cyanobacteriota</taxon>
        <taxon>Cyanophyceae</taxon>
        <taxon>Oscillatoriophycideae</taxon>
        <taxon>Chroococcales</taxon>
        <taxon>Chroococcaceae</taxon>
        <taxon>Gloeocapsopsis</taxon>
    </lineage>
</organism>
<dbReference type="HAMAP" id="MF_00503">
    <property type="entry name" value="Ribosomal_bL9"/>
    <property type="match status" value="1"/>
</dbReference>
<dbReference type="EMBL" id="JADEWN010000009">
    <property type="protein sequence ID" value="MBE9189838.1"/>
    <property type="molecule type" value="Genomic_DNA"/>
</dbReference>
<evidence type="ECO:0000313" key="10">
    <source>
        <dbReference type="EMBL" id="MBE9189838.1"/>
    </source>
</evidence>
<gene>
    <name evidence="7 10" type="primary">rplI</name>
    <name evidence="7" type="synonym">rpl9</name>
    <name evidence="10" type="ORF">IQ230_05575</name>
</gene>
<dbReference type="InterPro" id="IPR036791">
    <property type="entry name" value="Ribosomal_bL9_C_sf"/>
</dbReference>
<reference evidence="10 11" key="1">
    <citation type="submission" date="2020-10" db="EMBL/GenBank/DDBJ databases">
        <authorList>
            <person name="Castelo-Branco R."/>
            <person name="Eusebio N."/>
            <person name="Adriana R."/>
            <person name="Vieira A."/>
            <person name="Brugerolle De Fraissinette N."/>
            <person name="Rezende De Castro R."/>
            <person name="Schneider M.P."/>
            <person name="Vasconcelos V."/>
            <person name="Leao P.N."/>
        </authorList>
    </citation>
    <scope>NUCLEOTIDE SEQUENCE [LARGE SCALE GENOMIC DNA]</scope>
    <source>
        <strain evidence="10 11">LEGE 06123</strain>
    </source>
</reference>
<evidence type="ECO:0000256" key="5">
    <source>
        <dbReference type="ARBA" id="ARBA00023274"/>
    </source>
</evidence>
<evidence type="ECO:0000256" key="8">
    <source>
        <dbReference type="SAM" id="Coils"/>
    </source>
</evidence>
<comment type="caution">
    <text evidence="10">The sequence shown here is derived from an EMBL/GenBank/DDBJ whole genome shotgun (WGS) entry which is preliminary data.</text>
</comment>
<dbReference type="PROSITE" id="PS00651">
    <property type="entry name" value="RIBOSOMAL_L9"/>
    <property type="match status" value="1"/>
</dbReference>
<protein>
    <recommendedName>
        <fullName evidence="6 7">Large ribosomal subunit protein bL9</fullName>
    </recommendedName>
</protein>
<keyword evidence="4 7" id="KW-0689">Ribosomal protein</keyword>
<evidence type="ECO:0000259" key="9">
    <source>
        <dbReference type="PROSITE" id="PS00651"/>
    </source>
</evidence>
<dbReference type="SUPFAM" id="SSF55653">
    <property type="entry name" value="Ribosomal protein L9 C-domain"/>
    <property type="match status" value="1"/>
</dbReference>
<keyword evidence="2 7" id="KW-0699">rRNA-binding</keyword>
<dbReference type="Pfam" id="PF03948">
    <property type="entry name" value="Ribosomal_L9_C"/>
    <property type="match status" value="1"/>
</dbReference>
<name>A0ABR9UP87_9CHRO</name>
<dbReference type="GO" id="GO:0005840">
    <property type="term" value="C:ribosome"/>
    <property type="evidence" value="ECO:0007669"/>
    <property type="project" value="UniProtKB-KW"/>
</dbReference>
<comment type="similarity">
    <text evidence="1 7">Belongs to the bacterial ribosomal protein bL9 family.</text>
</comment>
<evidence type="ECO:0000256" key="4">
    <source>
        <dbReference type="ARBA" id="ARBA00022980"/>
    </source>
</evidence>
<keyword evidence="11" id="KW-1185">Reference proteome</keyword>
<dbReference type="InterPro" id="IPR020070">
    <property type="entry name" value="Ribosomal_bL9_N"/>
</dbReference>
<dbReference type="Gene3D" id="3.40.5.10">
    <property type="entry name" value="Ribosomal protein L9, N-terminal domain"/>
    <property type="match status" value="1"/>
</dbReference>
<keyword evidence="5 7" id="KW-0687">Ribonucleoprotein</keyword>
<sequence length="152" mass="16631">MAKRVQLVLNQDISKLGRSGDLVEVAPGYARNYLLPQNLAVQATPGILKQAERKREKERQRQEELKQQALAQKAALDKVGQLTIAKQVGEKDAIFGTVTAPEVAALVQEAIGQEVDRRGITLPDIGQTGTYTAEIKLHPEVTAEVQIQVVPE</sequence>